<feature type="binding site" description="axial binding residue" evidence="4">
    <location>
        <position position="30"/>
    </location>
    <ligand>
        <name>heme b</name>
        <dbReference type="ChEBI" id="CHEBI:60344"/>
    </ligand>
    <ligandPart>
        <name>Fe</name>
        <dbReference type="ChEBI" id="CHEBI:18248"/>
    </ligandPart>
</feature>
<dbReference type="GO" id="GO:0006788">
    <property type="term" value="P:heme oxidation"/>
    <property type="evidence" value="ECO:0007669"/>
    <property type="project" value="InterPro"/>
</dbReference>
<dbReference type="Proteomes" id="UP000449547">
    <property type="component" value="Unassembled WGS sequence"/>
</dbReference>
<dbReference type="Pfam" id="PF01126">
    <property type="entry name" value="Heme_oxygenase"/>
    <property type="match status" value="1"/>
</dbReference>
<protein>
    <submittedName>
        <fullName evidence="6">Uncharacterized protein</fullName>
    </submittedName>
</protein>
<keyword evidence="3 4" id="KW-0408">Iron</keyword>
<evidence type="ECO:0000256" key="2">
    <source>
        <dbReference type="ARBA" id="ARBA00022723"/>
    </source>
</evidence>
<feature type="transmembrane region" description="Helical" evidence="5">
    <location>
        <begin position="137"/>
        <end position="154"/>
    </location>
</feature>
<dbReference type="OMA" id="FAFAFQM"/>
<sequence>MAAPKEPVIPAKSDVGALANRINSETRAAHDKIDKLVTVKFALALRDYKIYRQGLQAFYHVFQAIELALDRQLAKEDDPWTALIAEVWRPEVARTAKAEQDLMFYYDGRRDKFESAIMPEQIKFAHHIAQACADKPYLLFAYMHVMYLALFAGGRMMRSSFSKATGLYPQRQGLTHADIVKRGTNFFTFDVTNENELRAEYKRDYELATRNNLTEAQKQEIIDESKYIFEQNALVVRELEAHNLARLKHKWQYQAITKGYYVVLTSVALLVMYLLRRVVVGLM</sequence>
<evidence type="ECO:0000256" key="3">
    <source>
        <dbReference type="ARBA" id="ARBA00023004"/>
    </source>
</evidence>
<evidence type="ECO:0000313" key="7">
    <source>
        <dbReference type="Proteomes" id="UP000449547"/>
    </source>
</evidence>
<evidence type="ECO:0000313" key="6">
    <source>
        <dbReference type="EMBL" id="KAA8902631.1"/>
    </source>
</evidence>
<feature type="transmembrane region" description="Helical" evidence="5">
    <location>
        <begin position="255"/>
        <end position="275"/>
    </location>
</feature>
<keyword evidence="7" id="KW-1185">Reference proteome</keyword>
<keyword evidence="2 4" id="KW-0479">Metal-binding</keyword>
<comment type="caution">
    <text evidence="6">The sequence shown here is derived from an EMBL/GenBank/DDBJ whole genome shotgun (WGS) entry which is preliminary data.</text>
</comment>
<dbReference type="GO" id="GO:0004392">
    <property type="term" value="F:heme oxygenase (decyclizing) activity"/>
    <property type="evidence" value="ECO:0007669"/>
    <property type="project" value="InterPro"/>
</dbReference>
<dbReference type="RefSeq" id="XP_034012455.1">
    <property type="nucleotide sequence ID" value="XM_034155425.1"/>
</dbReference>
<dbReference type="Gene3D" id="1.20.910.10">
    <property type="entry name" value="Heme oxygenase-like"/>
    <property type="match status" value="1"/>
</dbReference>
<evidence type="ECO:0000256" key="1">
    <source>
        <dbReference type="ARBA" id="ARBA00022617"/>
    </source>
</evidence>
<dbReference type="GO" id="GO:0046872">
    <property type="term" value="F:metal ion binding"/>
    <property type="evidence" value="ECO:0007669"/>
    <property type="project" value="UniProtKB-KW"/>
</dbReference>
<dbReference type="AlphaFoldDB" id="A0A642UVI7"/>
<dbReference type="PANTHER" id="PTHR10720:SF0">
    <property type="entry name" value="HEME OXYGENASE"/>
    <property type="match status" value="1"/>
</dbReference>
<dbReference type="CDD" id="cd19165">
    <property type="entry name" value="HemeO"/>
    <property type="match status" value="1"/>
</dbReference>
<dbReference type="InterPro" id="IPR016084">
    <property type="entry name" value="Haem_Oase-like_multi-hlx"/>
</dbReference>
<dbReference type="GeneID" id="54781391"/>
<dbReference type="InterPro" id="IPR016053">
    <property type="entry name" value="Haem_Oase-like"/>
</dbReference>
<accession>A0A642UVI7</accession>
<keyword evidence="5" id="KW-1133">Transmembrane helix</keyword>
<keyword evidence="1" id="KW-0349">Heme</keyword>
<dbReference type="EMBL" id="SWFT01000085">
    <property type="protein sequence ID" value="KAA8902631.1"/>
    <property type="molecule type" value="Genomic_DNA"/>
</dbReference>
<dbReference type="InterPro" id="IPR002051">
    <property type="entry name" value="Haem_Oase"/>
</dbReference>
<dbReference type="OrthoDB" id="652091at2759"/>
<proteinExistence type="predicted"/>
<keyword evidence="5" id="KW-0472">Membrane</keyword>
<dbReference type="VEuPathDB" id="FungiDB:DIURU_002740"/>
<reference evidence="6 7" key="1">
    <citation type="submission" date="2019-07" db="EMBL/GenBank/DDBJ databases">
        <title>Genome assembly of two rare yeast pathogens: Diutina rugosa and Trichomonascus ciferrii.</title>
        <authorList>
            <person name="Mixao V."/>
            <person name="Saus E."/>
            <person name="Hansen A."/>
            <person name="Lass-Flor C."/>
            <person name="Gabaldon T."/>
        </authorList>
    </citation>
    <scope>NUCLEOTIDE SEQUENCE [LARGE SCALE GENOMIC DNA]</scope>
    <source>
        <strain evidence="6 7">CBS 613</strain>
    </source>
</reference>
<dbReference type="PANTHER" id="PTHR10720">
    <property type="entry name" value="HEME OXYGENASE"/>
    <property type="match status" value="1"/>
</dbReference>
<evidence type="ECO:0000256" key="4">
    <source>
        <dbReference type="PIRSR" id="PIRSR000343-2"/>
    </source>
</evidence>
<name>A0A642UVI7_DIURU</name>
<dbReference type="PIRSF" id="PIRSF000343">
    <property type="entry name" value="Haem_Oase"/>
    <property type="match status" value="1"/>
</dbReference>
<gene>
    <name evidence="6" type="ORF">DIURU_002740</name>
</gene>
<keyword evidence="5" id="KW-0812">Transmembrane</keyword>
<evidence type="ECO:0000256" key="5">
    <source>
        <dbReference type="SAM" id="Phobius"/>
    </source>
</evidence>
<organism evidence="6 7">
    <name type="scientific">Diutina rugosa</name>
    <name type="common">Yeast</name>
    <name type="synonym">Candida rugosa</name>
    <dbReference type="NCBI Taxonomy" id="5481"/>
    <lineage>
        <taxon>Eukaryota</taxon>
        <taxon>Fungi</taxon>
        <taxon>Dikarya</taxon>
        <taxon>Ascomycota</taxon>
        <taxon>Saccharomycotina</taxon>
        <taxon>Pichiomycetes</taxon>
        <taxon>Debaryomycetaceae</taxon>
        <taxon>Diutina</taxon>
    </lineage>
</organism>
<dbReference type="SUPFAM" id="SSF48613">
    <property type="entry name" value="Heme oxygenase-like"/>
    <property type="match status" value="1"/>
</dbReference>